<evidence type="ECO:0000259" key="4">
    <source>
        <dbReference type="Pfam" id="PF22766"/>
    </source>
</evidence>
<dbReference type="PANTHER" id="PTHR12205:SF0">
    <property type="entry name" value="CENTROMERE_KINETOCHORE PROTEIN ZW10 HOMOLOG"/>
    <property type="match status" value="1"/>
</dbReference>
<dbReference type="Pfam" id="PF22766">
    <property type="entry name" value="ZW10_C2"/>
    <property type="match status" value="1"/>
</dbReference>
<dbReference type="Proteomes" id="UP000494040">
    <property type="component" value="Unassembled WGS sequence"/>
</dbReference>
<dbReference type="Gene3D" id="1.10.357.150">
    <property type="match status" value="1"/>
</dbReference>
<protein>
    <recommendedName>
        <fullName evidence="7">Centromere/kinetochore protein zw10</fullName>
    </recommendedName>
</protein>
<dbReference type="OMA" id="MMNASLK"/>
<evidence type="ECO:0000313" key="6">
    <source>
        <dbReference type="Proteomes" id="UP000494040"/>
    </source>
</evidence>
<dbReference type="GO" id="GO:0006888">
    <property type="term" value="P:endoplasmic reticulum to Golgi vesicle-mediated transport"/>
    <property type="evidence" value="ECO:0007669"/>
    <property type="project" value="TreeGrafter"/>
</dbReference>
<dbReference type="GO" id="GO:0005737">
    <property type="term" value="C:cytoplasm"/>
    <property type="evidence" value="ECO:0007669"/>
    <property type="project" value="GOC"/>
</dbReference>
<dbReference type="Pfam" id="PF20665">
    <property type="entry name" value="Zw10_middle"/>
    <property type="match status" value="1"/>
</dbReference>
<feature type="coiled-coil region" evidence="1">
    <location>
        <begin position="61"/>
        <end position="103"/>
    </location>
</feature>
<sequence length="741" mass="84405">MSFLNEILQCASEMEVNEIKDKIMMVEKNLTILKSNVKTHMEKKHIEIMRVGDPSHLIELASEISSNINELQKRLNNDTKTELSNLSEEMKELVNSLKESSISVDIIKTLFDLDVHVGAMKAQGDSINHFEVAKHHKAALDLLTKYDYCEYINIMEKMKNSMMFRFMSISDTTVDCWNKSVCWNYCDIGEGVKTCTLTVNGTVDNIASLMGALHLYGKSGYLIYTFSQNLLEKVINPCIDSKTNVKSSATRNEKKLSITSETDQKSHFQQVLTNLKMVFLFIQDTLDFEIKQLDCDEISESKNKSQLFIRQVGSHIENEVLTILVEECLTNAIPLKKPDLQEYEKQVQDIVDFQSLLLEIGFLCEKSALLEKYCGNVNEQFRNKTIERYLSRARQIYKKPLQDKVQVKMQLNKENKTTAGESLIKLDTSEIQNSLKMNKLCPNMLQFPDCYISISTVELVDLGKEIILNSFSTPDFDPEMFTTARDIFSLYHEAVPKIHGKYLDNLAEQSALFYNNCWYLAHKLITINEEFRSSIPHNTRPPLACFVDLAHPLITKGIHILDQQINKQFNQISSILEQSGLSSLSDSEVLTPMTGKCMKQCMHLLSYLQSVWQDVLPTSVYCQVLGSLTSNFLNEIIDKIVVTSDIRADIATSLVQVFSSVTENIPKLFPEPQDVIIYVKTWTRFNELVFILGANLINIGERWADSKGPIAAVFSASEVQQLIRALFQVSNRRAALLARIK</sequence>
<evidence type="ECO:0000313" key="5">
    <source>
        <dbReference type="EnsemblMetazoa" id="XP_014239287.1"/>
    </source>
</evidence>
<dbReference type="GO" id="GO:1990423">
    <property type="term" value="C:RZZ complex"/>
    <property type="evidence" value="ECO:0007669"/>
    <property type="project" value="TreeGrafter"/>
</dbReference>
<evidence type="ECO:0000259" key="3">
    <source>
        <dbReference type="Pfam" id="PF20666"/>
    </source>
</evidence>
<evidence type="ECO:0000256" key="1">
    <source>
        <dbReference type="SAM" id="Coils"/>
    </source>
</evidence>
<dbReference type="InterPro" id="IPR048343">
    <property type="entry name" value="ZW10_C"/>
</dbReference>
<feature type="domain" description="Centromere/kinetochore protein zw10 C-terminal" evidence="3">
    <location>
        <begin position="446"/>
        <end position="572"/>
    </location>
</feature>
<feature type="domain" description="Centromere/kinetochore protein zw10 middle" evidence="2">
    <location>
        <begin position="196"/>
        <end position="396"/>
    </location>
</feature>
<name>A0A8I6R5T7_CIMLE</name>
<feature type="domain" description="ZW10 C-terminal helical" evidence="4">
    <location>
        <begin position="596"/>
        <end position="740"/>
    </location>
</feature>
<keyword evidence="6" id="KW-1185">Reference proteome</keyword>
<dbReference type="EnsemblMetazoa" id="XM_014383801.2">
    <property type="protein sequence ID" value="XP_014239287.1"/>
    <property type="gene ID" value="LOC106660829"/>
</dbReference>
<proteinExistence type="predicted"/>
<dbReference type="AlphaFoldDB" id="A0A8I6R5T7"/>
<dbReference type="KEGG" id="clec:106660829"/>
<dbReference type="RefSeq" id="XP_014239287.1">
    <property type="nucleotide sequence ID" value="XM_014383801.2"/>
</dbReference>
<organism evidence="5 6">
    <name type="scientific">Cimex lectularius</name>
    <name type="common">Bed bug</name>
    <name type="synonym">Acanthia lectularia</name>
    <dbReference type="NCBI Taxonomy" id="79782"/>
    <lineage>
        <taxon>Eukaryota</taxon>
        <taxon>Metazoa</taxon>
        <taxon>Ecdysozoa</taxon>
        <taxon>Arthropoda</taxon>
        <taxon>Hexapoda</taxon>
        <taxon>Insecta</taxon>
        <taxon>Pterygota</taxon>
        <taxon>Neoptera</taxon>
        <taxon>Paraneoptera</taxon>
        <taxon>Hemiptera</taxon>
        <taxon>Heteroptera</taxon>
        <taxon>Panheteroptera</taxon>
        <taxon>Cimicomorpha</taxon>
        <taxon>Cimicidae</taxon>
        <taxon>Cimex</taxon>
    </lineage>
</organism>
<dbReference type="InterPro" id="IPR055148">
    <property type="entry name" value="ZW10_C_2"/>
</dbReference>
<evidence type="ECO:0008006" key="7">
    <source>
        <dbReference type="Google" id="ProtNLM"/>
    </source>
</evidence>
<accession>A0A8I6R5T7</accession>
<keyword evidence="1" id="KW-0175">Coiled coil</keyword>
<dbReference type="CTD" id="9183"/>
<dbReference type="Pfam" id="PF20666">
    <property type="entry name" value="ZW10_C"/>
    <property type="match status" value="1"/>
</dbReference>
<dbReference type="InterPro" id="IPR048344">
    <property type="entry name" value="Zw10_middle"/>
</dbReference>
<dbReference type="GO" id="GO:0007094">
    <property type="term" value="P:mitotic spindle assembly checkpoint signaling"/>
    <property type="evidence" value="ECO:0007669"/>
    <property type="project" value="TreeGrafter"/>
</dbReference>
<dbReference type="InterPro" id="IPR046362">
    <property type="entry name" value="Zw10/DSL1_C_sf"/>
</dbReference>
<dbReference type="GeneID" id="106660829"/>
<dbReference type="PANTHER" id="PTHR12205">
    <property type="entry name" value="CENTROMERE/KINETOCHORE PROTEIN ZW10"/>
    <property type="match status" value="1"/>
</dbReference>
<dbReference type="OrthoDB" id="534815at2759"/>
<reference evidence="5" key="1">
    <citation type="submission" date="2022-01" db="UniProtKB">
        <authorList>
            <consortium name="EnsemblMetazoa"/>
        </authorList>
    </citation>
    <scope>IDENTIFICATION</scope>
</reference>
<evidence type="ECO:0000259" key="2">
    <source>
        <dbReference type="Pfam" id="PF20665"/>
    </source>
</evidence>